<organism evidence="1 2">
    <name type="scientific">Belliella baltica (strain DSM 15883 / CIP 108006 / LMG 21964 / BA134)</name>
    <dbReference type="NCBI Taxonomy" id="866536"/>
    <lineage>
        <taxon>Bacteria</taxon>
        <taxon>Pseudomonadati</taxon>
        <taxon>Bacteroidota</taxon>
        <taxon>Cytophagia</taxon>
        <taxon>Cytophagales</taxon>
        <taxon>Cyclobacteriaceae</taxon>
        <taxon>Belliella</taxon>
    </lineage>
</organism>
<reference evidence="2" key="1">
    <citation type="submission" date="2012-06" db="EMBL/GenBank/DDBJ databases">
        <title>The complete genome of Belliella baltica DSM 15883.</title>
        <authorList>
            <person name="Lucas S."/>
            <person name="Copeland A."/>
            <person name="Lapidus A."/>
            <person name="Goodwin L."/>
            <person name="Pitluck S."/>
            <person name="Peters L."/>
            <person name="Mikhailova N."/>
            <person name="Davenport K."/>
            <person name="Kyrpides N."/>
            <person name="Mavromatis K."/>
            <person name="Pagani I."/>
            <person name="Ivanova N."/>
            <person name="Ovchinnikova G."/>
            <person name="Zeytun A."/>
            <person name="Detter J.C."/>
            <person name="Han C."/>
            <person name="Land M."/>
            <person name="Hauser L."/>
            <person name="Markowitz V."/>
            <person name="Cheng J.-F."/>
            <person name="Hugenholtz P."/>
            <person name="Woyke T."/>
            <person name="Wu D."/>
            <person name="Tindall B."/>
            <person name="Pomrenke H."/>
            <person name="Brambilla E."/>
            <person name="Klenk H.-P."/>
            <person name="Eisen J.A."/>
        </authorList>
    </citation>
    <scope>NUCLEOTIDE SEQUENCE [LARGE SCALE GENOMIC DNA]</scope>
    <source>
        <strain evidence="2">DSM 15883 / CIP 108006 / LMG 21964 / BA134</strain>
    </source>
</reference>
<proteinExistence type="predicted"/>
<keyword evidence="2" id="KW-1185">Reference proteome</keyword>
<dbReference type="HOGENOM" id="CLU_1352427_0_0_10"/>
<evidence type="ECO:0000313" key="1">
    <source>
        <dbReference type="EMBL" id="AFL83026.1"/>
    </source>
</evidence>
<evidence type="ECO:0008006" key="3">
    <source>
        <dbReference type="Google" id="ProtNLM"/>
    </source>
</evidence>
<protein>
    <recommendedName>
        <fullName evidence="3">Outer membrane protein beta-barrel domain-containing protein</fullName>
    </recommendedName>
</protein>
<evidence type="ECO:0000313" key="2">
    <source>
        <dbReference type="Proteomes" id="UP000006050"/>
    </source>
</evidence>
<dbReference type="STRING" id="866536.Belba_0363"/>
<dbReference type="Proteomes" id="UP000006050">
    <property type="component" value="Chromosome"/>
</dbReference>
<gene>
    <name evidence="1" type="ordered locus">Belba_0363</name>
</gene>
<dbReference type="RefSeq" id="WP_014771040.1">
    <property type="nucleotide sequence ID" value="NC_018010.1"/>
</dbReference>
<accession>I3Z1A8</accession>
<dbReference type="KEGG" id="bbd:Belba_0363"/>
<dbReference type="AlphaFoldDB" id="I3Z1A8"/>
<name>I3Z1A8_BELBD</name>
<dbReference type="eggNOG" id="ENOG5033Q44">
    <property type="taxonomic scope" value="Bacteria"/>
</dbReference>
<dbReference type="OrthoDB" id="840304at2"/>
<sequence length="202" mass="22810">MKNIFLTFLIIILGYSPLKAQKLDFNIGFGSYRVPNQVKYELPRAGFNMNFGLIYQINDKWEMGTAINHSVFNYDRQSLAGTPVSLGTFGTGGRVNSDHLYFILRRKISLPFNLEGSFGLGIGGYVENNEYLVAVAFDEERNFYRGVSWNRDIEAGLHFPVSYTLKKIFSNKVYLGLEGGAFFDKNLNTRGIFIGPKAGIFL</sequence>
<dbReference type="EMBL" id="CP003281">
    <property type="protein sequence ID" value="AFL83026.1"/>
    <property type="molecule type" value="Genomic_DNA"/>
</dbReference>